<evidence type="ECO:0000256" key="1">
    <source>
        <dbReference type="SAM" id="Coils"/>
    </source>
</evidence>
<proteinExistence type="predicted"/>
<keyword evidence="4" id="KW-1185">Reference proteome</keyword>
<keyword evidence="1" id="KW-0175">Coiled coil</keyword>
<comment type="caution">
    <text evidence="3">The sequence shown here is derived from an EMBL/GenBank/DDBJ whole genome shotgun (WGS) entry which is preliminary data.</text>
</comment>
<dbReference type="PANTHER" id="PTHR18867:SF12">
    <property type="entry name" value="DNA REPAIR PROTEIN RAD50"/>
    <property type="match status" value="1"/>
</dbReference>
<evidence type="ECO:0000313" key="3">
    <source>
        <dbReference type="EMBL" id="CAK9149108.1"/>
    </source>
</evidence>
<dbReference type="EMBL" id="CAUOFW020001837">
    <property type="protein sequence ID" value="CAK9149108.1"/>
    <property type="molecule type" value="Genomic_DNA"/>
</dbReference>
<dbReference type="AlphaFoldDB" id="A0ABC8RWN2"/>
<gene>
    <name evidence="3" type="ORF">ILEXP_LOCUS17138</name>
</gene>
<dbReference type="Proteomes" id="UP001642360">
    <property type="component" value="Unassembled WGS sequence"/>
</dbReference>
<feature type="region of interest" description="Disordered" evidence="2">
    <location>
        <begin position="202"/>
        <end position="249"/>
    </location>
</feature>
<protein>
    <submittedName>
        <fullName evidence="3">Uncharacterized protein</fullName>
    </submittedName>
</protein>
<feature type="coiled-coil region" evidence="1">
    <location>
        <begin position="7"/>
        <end position="122"/>
    </location>
</feature>
<name>A0ABC8RWN2_9AQUA</name>
<dbReference type="Gene3D" id="1.10.287.1490">
    <property type="match status" value="1"/>
</dbReference>
<evidence type="ECO:0000256" key="2">
    <source>
        <dbReference type="SAM" id="MobiDB-lite"/>
    </source>
</evidence>
<sequence>MELRESIAQDQERTETLKSQMEELERNIQNVDTKIHHTEATLKDLRKLQDQIATKTAERSTLFKEQQKQYAALSEENEDTDEELKEWKAKFEEKIALLESRISKLEREMNDTETKGSFLKQTINESIWEISKLQTEAEAHISMKNERDLTIQKLFERHNLGSFPNCPFSNEVVLNLTNRLKSRLMDLDKDLQDKKIAEVDSGLELTDGSERSRGGKGWKRIIPRESESRMYGASQLTATARKHASERAR</sequence>
<evidence type="ECO:0000313" key="4">
    <source>
        <dbReference type="Proteomes" id="UP001642360"/>
    </source>
</evidence>
<reference evidence="3 4" key="1">
    <citation type="submission" date="2024-02" db="EMBL/GenBank/DDBJ databases">
        <authorList>
            <person name="Vignale AGUSTIN F."/>
            <person name="Sosa J E."/>
            <person name="Modenutti C."/>
        </authorList>
    </citation>
    <scope>NUCLEOTIDE SEQUENCE [LARGE SCALE GENOMIC DNA]</scope>
</reference>
<dbReference type="PANTHER" id="PTHR18867">
    <property type="entry name" value="RAD50"/>
    <property type="match status" value="1"/>
</dbReference>
<organism evidence="3 4">
    <name type="scientific">Ilex paraguariensis</name>
    <name type="common">yerba mate</name>
    <dbReference type="NCBI Taxonomy" id="185542"/>
    <lineage>
        <taxon>Eukaryota</taxon>
        <taxon>Viridiplantae</taxon>
        <taxon>Streptophyta</taxon>
        <taxon>Embryophyta</taxon>
        <taxon>Tracheophyta</taxon>
        <taxon>Spermatophyta</taxon>
        <taxon>Magnoliopsida</taxon>
        <taxon>eudicotyledons</taxon>
        <taxon>Gunneridae</taxon>
        <taxon>Pentapetalae</taxon>
        <taxon>asterids</taxon>
        <taxon>campanulids</taxon>
        <taxon>Aquifoliales</taxon>
        <taxon>Aquifoliaceae</taxon>
        <taxon>Ilex</taxon>
    </lineage>
</organism>
<accession>A0ABC8RWN2</accession>